<evidence type="ECO:0000313" key="2">
    <source>
        <dbReference type="EMBL" id="AFM23760.1"/>
    </source>
</evidence>
<feature type="signal peptide" evidence="1">
    <location>
        <begin position="1"/>
        <end position="23"/>
    </location>
</feature>
<feature type="chain" id="PRO_5003686898" evidence="1">
    <location>
        <begin position="24"/>
        <end position="86"/>
    </location>
</feature>
<keyword evidence="1" id="KW-0732">Signal</keyword>
<dbReference type="EMBL" id="CP003360">
    <property type="protein sequence ID" value="AFM23760.1"/>
    <property type="molecule type" value="Genomic_DNA"/>
</dbReference>
<dbReference type="RefSeq" id="WP_014808914.1">
    <property type="nucleotide sequence ID" value="NC_018025.1"/>
</dbReference>
<accession>I4C2G9</accession>
<dbReference type="Proteomes" id="UP000006055">
    <property type="component" value="Chromosome"/>
</dbReference>
<proteinExistence type="predicted"/>
<organism evidence="2 3">
    <name type="scientific">Desulfomonile tiedjei (strain ATCC 49306 / DSM 6799 / DCB-1)</name>
    <dbReference type="NCBI Taxonomy" id="706587"/>
    <lineage>
        <taxon>Bacteria</taxon>
        <taxon>Pseudomonadati</taxon>
        <taxon>Thermodesulfobacteriota</taxon>
        <taxon>Desulfomonilia</taxon>
        <taxon>Desulfomonilales</taxon>
        <taxon>Desulfomonilaceae</taxon>
        <taxon>Desulfomonile</taxon>
    </lineage>
</organism>
<evidence type="ECO:0000256" key="1">
    <source>
        <dbReference type="SAM" id="SignalP"/>
    </source>
</evidence>
<dbReference type="KEGG" id="dti:Desti_1044"/>
<sequence>MARLGIVLIVCFMMSVSPVSSYAANPEVSDSSYWSALVHEENSLRASVLYLPYMVLMIPVRIIDGIVNPKPATLGTMPPPPHRAHP</sequence>
<dbReference type="HOGENOM" id="CLU_2492818_0_0_7"/>
<dbReference type="AlphaFoldDB" id="I4C2G9"/>
<gene>
    <name evidence="2" type="ordered locus">Desti_1044</name>
</gene>
<protein>
    <submittedName>
        <fullName evidence="2">Uncharacterized protein</fullName>
    </submittedName>
</protein>
<evidence type="ECO:0000313" key="3">
    <source>
        <dbReference type="Proteomes" id="UP000006055"/>
    </source>
</evidence>
<name>I4C2G9_DESTA</name>
<reference evidence="3" key="1">
    <citation type="submission" date="2012-06" db="EMBL/GenBank/DDBJ databases">
        <title>Complete sequence of chromosome of Desulfomonile tiedjei DSM 6799.</title>
        <authorList>
            <person name="Lucas S."/>
            <person name="Copeland A."/>
            <person name="Lapidus A."/>
            <person name="Glavina del Rio T."/>
            <person name="Dalin E."/>
            <person name="Tice H."/>
            <person name="Bruce D."/>
            <person name="Goodwin L."/>
            <person name="Pitluck S."/>
            <person name="Peters L."/>
            <person name="Ovchinnikova G."/>
            <person name="Zeytun A."/>
            <person name="Lu M."/>
            <person name="Kyrpides N."/>
            <person name="Mavromatis K."/>
            <person name="Ivanova N."/>
            <person name="Brettin T."/>
            <person name="Detter J.C."/>
            <person name="Han C."/>
            <person name="Larimer F."/>
            <person name="Land M."/>
            <person name="Hauser L."/>
            <person name="Markowitz V."/>
            <person name="Cheng J.-F."/>
            <person name="Hugenholtz P."/>
            <person name="Woyke T."/>
            <person name="Wu D."/>
            <person name="Spring S."/>
            <person name="Schroeder M."/>
            <person name="Brambilla E."/>
            <person name="Klenk H.-P."/>
            <person name="Eisen J.A."/>
        </authorList>
    </citation>
    <scope>NUCLEOTIDE SEQUENCE [LARGE SCALE GENOMIC DNA]</scope>
    <source>
        <strain evidence="3">ATCC 49306 / DSM 6799 / DCB-1</strain>
    </source>
</reference>
<keyword evidence="3" id="KW-1185">Reference proteome</keyword>